<evidence type="ECO:0000256" key="10">
    <source>
        <dbReference type="ARBA" id="ARBA00023065"/>
    </source>
</evidence>
<comment type="similarity">
    <text evidence="3">Belongs to the multi antimicrobial extrusion (MATE) (TC 2.A.66.1) family.</text>
</comment>
<evidence type="ECO:0000256" key="13">
    <source>
        <dbReference type="SAM" id="Phobius"/>
    </source>
</evidence>
<keyword evidence="11 13" id="KW-0472">Membrane</keyword>
<dbReference type="FunCoup" id="A0A3G9J587">
    <property type="interactions" value="49"/>
</dbReference>
<comment type="subcellular location">
    <subcellularLocation>
        <location evidence="2">Cell membrane</location>
        <topology evidence="2">Multi-pass membrane protein</topology>
    </subcellularLocation>
</comment>
<feature type="transmembrane region" description="Helical" evidence="13">
    <location>
        <begin position="87"/>
        <end position="109"/>
    </location>
</feature>
<dbReference type="GO" id="GO:0015297">
    <property type="term" value="F:antiporter activity"/>
    <property type="evidence" value="ECO:0007669"/>
    <property type="project" value="UniProtKB-KW"/>
</dbReference>
<keyword evidence="9 13" id="KW-1133">Transmembrane helix</keyword>
<feature type="transmembrane region" description="Helical" evidence="13">
    <location>
        <begin position="315"/>
        <end position="337"/>
    </location>
</feature>
<feature type="transmembrane region" description="Helical" evidence="13">
    <location>
        <begin position="129"/>
        <end position="148"/>
    </location>
</feature>
<evidence type="ECO:0000256" key="1">
    <source>
        <dbReference type="ARBA" id="ARBA00003408"/>
    </source>
</evidence>
<keyword evidence="7" id="KW-1003">Cell membrane</keyword>
<dbReference type="OrthoDB" id="9780160at2"/>
<evidence type="ECO:0000256" key="9">
    <source>
        <dbReference type="ARBA" id="ARBA00022989"/>
    </source>
</evidence>
<sequence>MDIQNFRKAVFAIAIPVALQSMLQSSFSMIDQVMVGQLGKKAIAGVEIAGKPAFIYAFIVNAICTIAGIMIAQYIGQKDHLSEEKAITVNGLVTIVFGFLFTAISLGFTRPFLHLFTKDEQVIREGMKYLRIIGYSYIPLGLTSLLAVPIRTHGKSPWPLYVSILSAIINTSLNYVLIFGHFGMPQLGITGAAIASVISQLVSMILLTFLFLKLYGAFHPSLALGKKRTKQYIKMLAPVVLSEFLWTLGQSMNTFVYGHMGTSELAGMSLTGPVQGMLIGALSGLSQAAGILIGQSLGEKHYEEAYHHSKTLMRYGFIGSAVLAVALLIFRTPYVGIYQVDHHVQSIGSSLLLVFAFLMPIKVENMILGGGIIRSGGLTHYIMFIDTIGTWGVGVPLALLSGLVFHLPIVSVYLILSQEEVVRLIISIIIFRSKKWMHTIN</sequence>
<feature type="transmembrane region" description="Helical" evidence="13">
    <location>
        <begin position="160"/>
        <end position="182"/>
    </location>
</feature>
<accession>A0A3G9J587</accession>
<protein>
    <recommendedName>
        <fullName evidence="4">Probable multidrug resistance protein NorM</fullName>
    </recommendedName>
    <alternativeName>
        <fullName evidence="12">Multidrug-efflux transporter</fullName>
    </alternativeName>
</protein>
<comment type="function">
    <text evidence="1">Multidrug efflux pump.</text>
</comment>
<dbReference type="KEGG" id="ebm:SG0102_12810"/>
<dbReference type="NCBIfam" id="TIGR00797">
    <property type="entry name" value="matE"/>
    <property type="match status" value="1"/>
</dbReference>
<dbReference type="GO" id="GO:0005886">
    <property type="term" value="C:plasma membrane"/>
    <property type="evidence" value="ECO:0007669"/>
    <property type="project" value="UniProtKB-SubCell"/>
</dbReference>
<evidence type="ECO:0000256" key="11">
    <source>
        <dbReference type="ARBA" id="ARBA00023136"/>
    </source>
</evidence>
<feature type="transmembrane region" description="Helical" evidence="13">
    <location>
        <begin position="188"/>
        <end position="212"/>
    </location>
</feature>
<dbReference type="CDD" id="cd13134">
    <property type="entry name" value="MATE_like_8"/>
    <property type="match status" value="1"/>
</dbReference>
<dbReference type="PANTHER" id="PTHR43298">
    <property type="entry name" value="MULTIDRUG RESISTANCE PROTEIN NORM-RELATED"/>
    <property type="match status" value="1"/>
</dbReference>
<keyword evidence="8 13" id="KW-0812">Transmembrane</keyword>
<dbReference type="AlphaFoldDB" id="A0A3G9J587"/>
<evidence type="ECO:0000256" key="4">
    <source>
        <dbReference type="ARBA" id="ARBA00020268"/>
    </source>
</evidence>
<feature type="transmembrane region" description="Helical" evidence="13">
    <location>
        <begin position="52"/>
        <end position="75"/>
    </location>
</feature>
<dbReference type="GO" id="GO:0006811">
    <property type="term" value="P:monoatomic ion transport"/>
    <property type="evidence" value="ECO:0007669"/>
    <property type="project" value="UniProtKB-KW"/>
</dbReference>
<dbReference type="InterPro" id="IPR050222">
    <property type="entry name" value="MATE_MdtK"/>
</dbReference>
<evidence type="ECO:0000256" key="2">
    <source>
        <dbReference type="ARBA" id="ARBA00004651"/>
    </source>
</evidence>
<name>A0A3G9J587_9FIRM</name>
<feature type="transmembrane region" description="Helical" evidence="13">
    <location>
        <begin position="381"/>
        <end position="405"/>
    </location>
</feature>
<dbReference type="InterPro" id="IPR002528">
    <property type="entry name" value="MATE_fam"/>
</dbReference>
<evidence type="ECO:0000256" key="8">
    <source>
        <dbReference type="ARBA" id="ARBA00022692"/>
    </source>
</evidence>
<dbReference type="EMBL" id="AP019309">
    <property type="protein sequence ID" value="BBH26347.1"/>
    <property type="molecule type" value="Genomic_DNA"/>
</dbReference>
<dbReference type="InterPro" id="IPR048279">
    <property type="entry name" value="MdtK-like"/>
</dbReference>
<evidence type="ECO:0000256" key="3">
    <source>
        <dbReference type="ARBA" id="ARBA00010199"/>
    </source>
</evidence>
<evidence type="ECO:0000256" key="5">
    <source>
        <dbReference type="ARBA" id="ARBA00022448"/>
    </source>
</evidence>
<dbReference type="InParanoid" id="A0A3G9J587"/>
<dbReference type="GO" id="GO:0042910">
    <property type="term" value="F:xenobiotic transmembrane transporter activity"/>
    <property type="evidence" value="ECO:0007669"/>
    <property type="project" value="InterPro"/>
</dbReference>
<dbReference type="PIRSF" id="PIRSF006603">
    <property type="entry name" value="DinF"/>
    <property type="match status" value="1"/>
</dbReference>
<reference evidence="14 15" key="1">
    <citation type="submission" date="2018-11" db="EMBL/GenBank/DDBJ databases">
        <title>Novel Erysipelotrichaceae bacterium isolated from small intestine of a swine.</title>
        <authorList>
            <person name="Kim J.S."/>
            <person name="Choe H."/>
            <person name="Lee Y.R."/>
            <person name="Kim K.M."/>
            <person name="Park D.S."/>
        </authorList>
    </citation>
    <scope>NUCLEOTIDE SEQUENCE [LARGE SCALE GENOMIC DNA]</scope>
    <source>
        <strain evidence="14 15">SG0102</strain>
    </source>
</reference>
<evidence type="ECO:0000256" key="7">
    <source>
        <dbReference type="ARBA" id="ARBA00022475"/>
    </source>
</evidence>
<dbReference type="RefSeq" id="WP_125119220.1">
    <property type="nucleotide sequence ID" value="NZ_AP019309.1"/>
</dbReference>
<evidence type="ECO:0000313" key="14">
    <source>
        <dbReference type="EMBL" id="BBH26347.1"/>
    </source>
</evidence>
<evidence type="ECO:0000256" key="12">
    <source>
        <dbReference type="ARBA" id="ARBA00031636"/>
    </source>
</evidence>
<keyword evidence="6" id="KW-0050">Antiport</keyword>
<keyword evidence="15" id="KW-1185">Reference proteome</keyword>
<keyword evidence="10" id="KW-0406">Ion transport</keyword>
<evidence type="ECO:0000256" key="6">
    <source>
        <dbReference type="ARBA" id="ARBA00022449"/>
    </source>
</evidence>
<dbReference type="Pfam" id="PF01554">
    <property type="entry name" value="MatE"/>
    <property type="match status" value="2"/>
</dbReference>
<dbReference type="Proteomes" id="UP000268059">
    <property type="component" value="Chromosome"/>
</dbReference>
<keyword evidence="5" id="KW-0813">Transport</keyword>
<dbReference type="PANTHER" id="PTHR43298:SF2">
    <property type="entry name" value="FMN_FAD EXPORTER YEEO-RELATED"/>
    <property type="match status" value="1"/>
</dbReference>
<proteinExistence type="inferred from homology"/>
<gene>
    <name evidence="14" type="ORF">SG0102_12810</name>
</gene>
<organism evidence="14 15">
    <name type="scientific">Intestinibaculum porci</name>
    <dbReference type="NCBI Taxonomy" id="2487118"/>
    <lineage>
        <taxon>Bacteria</taxon>
        <taxon>Bacillati</taxon>
        <taxon>Bacillota</taxon>
        <taxon>Erysipelotrichia</taxon>
        <taxon>Erysipelotrichales</taxon>
        <taxon>Erysipelotrichaceae</taxon>
        <taxon>Intestinibaculum</taxon>
    </lineage>
</organism>
<evidence type="ECO:0000313" key="15">
    <source>
        <dbReference type="Proteomes" id="UP000268059"/>
    </source>
</evidence>